<sequence>MRFAYPPYGSESGLLFHSKRIINERLCNSSYSQRKVPTSAFASEASPQTSEVCKLVLKLDLFATTLRNKRSWNTEHYFNPIFR</sequence>
<name>A0A450W227_9GAMM</name>
<gene>
    <name evidence="1" type="ORF">BECKLPF1236A_GA0070988_1004611</name>
</gene>
<protein>
    <submittedName>
        <fullName evidence="1">Uncharacterized protein</fullName>
    </submittedName>
</protein>
<proteinExistence type="predicted"/>
<organism evidence="1">
    <name type="scientific">Candidatus Kentrum sp. LPFa</name>
    <dbReference type="NCBI Taxonomy" id="2126335"/>
    <lineage>
        <taxon>Bacteria</taxon>
        <taxon>Pseudomonadati</taxon>
        <taxon>Pseudomonadota</taxon>
        <taxon>Gammaproteobacteria</taxon>
        <taxon>Candidatus Kentrum</taxon>
    </lineage>
</organism>
<evidence type="ECO:0000313" key="1">
    <source>
        <dbReference type="EMBL" id="VFK10946.1"/>
    </source>
</evidence>
<dbReference type="AlphaFoldDB" id="A0A450W227"/>
<reference evidence="1" key="1">
    <citation type="submission" date="2019-02" db="EMBL/GenBank/DDBJ databases">
        <authorList>
            <person name="Gruber-Vodicka R. H."/>
            <person name="Seah K. B. B."/>
        </authorList>
    </citation>
    <scope>NUCLEOTIDE SEQUENCE</scope>
    <source>
        <strain evidence="1">BECK_S312</strain>
    </source>
</reference>
<accession>A0A450W227</accession>
<dbReference type="EMBL" id="CAADFM010000046">
    <property type="protein sequence ID" value="VFK10946.1"/>
    <property type="molecule type" value="Genomic_DNA"/>
</dbReference>